<dbReference type="GO" id="GO:0016787">
    <property type="term" value="F:hydrolase activity"/>
    <property type="evidence" value="ECO:0007669"/>
    <property type="project" value="UniProtKB-KW"/>
</dbReference>
<dbReference type="GO" id="GO:0110001">
    <property type="term" value="C:toxin-antitoxin complex"/>
    <property type="evidence" value="ECO:0007669"/>
    <property type="project" value="InterPro"/>
</dbReference>
<organism evidence="7 8">
    <name type="scientific">Candidatus Jorgensenbacteria bacterium GW2011_GWA2_45_9</name>
    <dbReference type="NCBI Taxonomy" id="1618663"/>
    <lineage>
        <taxon>Bacteria</taxon>
        <taxon>Candidatus Joergenseniibacteriota</taxon>
    </lineage>
</organism>
<evidence type="ECO:0000256" key="5">
    <source>
        <dbReference type="ARBA" id="ARBA00022801"/>
    </source>
</evidence>
<evidence type="ECO:0000256" key="2">
    <source>
        <dbReference type="ARBA" id="ARBA00022649"/>
    </source>
</evidence>
<accession>A0A0G1N1Y1</accession>
<comment type="similarity">
    <text evidence="6">Belongs to the HepT RNase toxin family.</text>
</comment>
<sequence length="112" mass="12935">MNKQPRIFLEHILESIGQIEIYTTSISKEEFESSIAIQDAVLRRLEIIGEAVKHLPDDFKEKHGSVPWKKIAGTRDFLTHEYFDVDIGLVWGIIQQDICDLREKIKEIVASL</sequence>
<keyword evidence="2" id="KW-1277">Toxin-antitoxin system</keyword>
<evidence type="ECO:0000256" key="3">
    <source>
        <dbReference type="ARBA" id="ARBA00022722"/>
    </source>
</evidence>
<keyword evidence="5" id="KW-0378">Hydrolase</keyword>
<comment type="caution">
    <text evidence="7">The sequence shown here is derived from an EMBL/GenBank/DDBJ whole genome shotgun (WGS) entry which is preliminary data.</text>
</comment>
<dbReference type="Proteomes" id="UP000034727">
    <property type="component" value="Unassembled WGS sequence"/>
</dbReference>
<dbReference type="InterPro" id="IPR008201">
    <property type="entry name" value="HepT-like"/>
</dbReference>
<gene>
    <name evidence="7" type="ORF">UX22_C0028G0013</name>
</gene>
<dbReference type="PANTHER" id="PTHR34139">
    <property type="entry name" value="UPF0331 PROTEIN MJ0127"/>
    <property type="match status" value="1"/>
</dbReference>
<dbReference type="Pfam" id="PF01934">
    <property type="entry name" value="HepT-like"/>
    <property type="match status" value="1"/>
</dbReference>
<keyword evidence="1" id="KW-0597">Phosphoprotein</keyword>
<dbReference type="PANTHER" id="PTHR34139:SF1">
    <property type="entry name" value="RNASE MJ1380-RELATED"/>
    <property type="match status" value="1"/>
</dbReference>
<dbReference type="GO" id="GO:0000166">
    <property type="term" value="F:nucleotide binding"/>
    <property type="evidence" value="ECO:0007669"/>
    <property type="project" value="UniProtKB-KW"/>
</dbReference>
<dbReference type="InterPro" id="IPR051813">
    <property type="entry name" value="HepT_RNase_toxin"/>
</dbReference>
<keyword evidence="3" id="KW-0540">Nuclease</keyword>
<name>A0A0G1N1Y1_9BACT</name>
<dbReference type="GO" id="GO:0004540">
    <property type="term" value="F:RNA nuclease activity"/>
    <property type="evidence" value="ECO:0007669"/>
    <property type="project" value="InterPro"/>
</dbReference>
<evidence type="ECO:0000313" key="7">
    <source>
        <dbReference type="EMBL" id="KKU14347.1"/>
    </source>
</evidence>
<evidence type="ECO:0008006" key="9">
    <source>
        <dbReference type="Google" id="ProtNLM"/>
    </source>
</evidence>
<evidence type="ECO:0000256" key="4">
    <source>
        <dbReference type="ARBA" id="ARBA00022741"/>
    </source>
</evidence>
<dbReference type="Gene3D" id="1.20.120.580">
    <property type="entry name" value="bsu32300-like"/>
    <property type="match status" value="1"/>
</dbReference>
<evidence type="ECO:0000256" key="1">
    <source>
        <dbReference type="ARBA" id="ARBA00022553"/>
    </source>
</evidence>
<reference evidence="7 8" key="1">
    <citation type="journal article" date="2015" name="Nature">
        <title>rRNA introns, odd ribosomes, and small enigmatic genomes across a large radiation of phyla.</title>
        <authorList>
            <person name="Brown C.T."/>
            <person name="Hug L.A."/>
            <person name="Thomas B.C."/>
            <person name="Sharon I."/>
            <person name="Castelle C.J."/>
            <person name="Singh A."/>
            <person name="Wilkins M.J."/>
            <person name="Williams K.H."/>
            <person name="Banfield J.F."/>
        </authorList>
    </citation>
    <scope>NUCLEOTIDE SEQUENCE [LARGE SCALE GENOMIC DNA]</scope>
</reference>
<dbReference type="InterPro" id="IPR037038">
    <property type="entry name" value="HepT-like_sf"/>
</dbReference>
<keyword evidence="4" id="KW-0547">Nucleotide-binding</keyword>
<evidence type="ECO:0000313" key="8">
    <source>
        <dbReference type="Proteomes" id="UP000034727"/>
    </source>
</evidence>
<dbReference type="EMBL" id="LCLJ01000028">
    <property type="protein sequence ID" value="KKU14347.1"/>
    <property type="molecule type" value="Genomic_DNA"/>
</dbReference>
<proteinExistence type="inferred from homology"/>
<dbReference type="AlphaFoldDB" id="A0A0G1N1Y1"/>
<protein>
    <recommendedName>
        <fullName evidence="9">Nucleotidyltransferase</fullName>
    </recommendedName>
</protein>
<evidence type="ECO:0000256" key="6">
    <source>
        <dbReference type="ARBA" id="ARBA00024207"/>
    </source>
</evidence>